<name>A0A195BR27_9HYME</name>
<dbReference type="Proteomes" id="UP000078540">
    <property type="component" value="Unassembled WGS sequence"/>
</dbReference>
<organism evidence="1 2">
    <name type="scientific">Atta colombica</name>
    <dbReference type="NCBI Taxonomy" id="520822"/>
    <lineage>
        <taxon>Eukaryota</taxon>
        <taxon>Metazoa</taxon>
        <taxon>Ecdysozoa</taxon>
        <taxon>Arthropoda</taxon>
        <taxon>Hexapoda</taxon>
        <taxon>Insecta</taxon>
        <taxon>Pterygota</taxon>
        <taxon>Neoptera</taxon>
        <taxon>Endopterygota</taxon>
        <taxon>Hymenoptera</taxon>
        <taxon>Apocrita</taxon>
        <taxon>Aculeata</taxon>
        <taxon>Formicoidea</taxon>
        <taxon>Formicidae</taxon>
        <taxon>Myrmicinae</taxon>
        <taxon>Atta</taxon>
    </lineage>
</organism>
<reference evidence="1 2" key="1">
    <citation type="submission" date="2015-09" db="EMBL/GenBank/DDBJ databases">
        <title>Atta colombica WGS genome.</title>
        <authorList>
            <person name="Nygaard S."/>
            <person name="Hu H."/>
            <person name="Boomsma J."/>
            <person name="Zhang G."/>
        </authorList>
    </citation>
    <scope>NUCLEOTIDE SEQUENCE [LARGE SCALE GENOMIC DNA]</scope>
    <source>
        <strain evidence="1">Treedump-2</strain>
        <tissue evidence="1">Whole body</tissue>
    </source>
</reference>
<dbReference type="AlphaFoldDB" id="A0A195BR27"/>
<protein>
    <submittedName>
        <fullName evidence="1">Uncharacterized protein</fullName>
    </submittedName>
</protein>
<keyword evidence="2" id="KW-1185">Reference proteome</keyword>
<dbReference type="EMBL" id="KQ976424">
    <property type="protein sequence ID" value="KYM88414.1"/>
    <property type="molecule type" value="Genomic_DNA"/>
</dbReference>
<evidence type="ECO:0000313" key="2">
    <source>
        <dbReference type="Proteomes" id="UP000078540"/>
    </source>
</evidence>
<proteinExistence type="predicted"/>
<sequence length="78" mass="8545">MVDTAVAPPTLSTTMMRVGRELHCRATSVVATPATRRVATTTTTSYIHTSLHFDNHFTLSRRVASPPRVTPPPTPPFE</sequence>
<evidence type="ECO:0000313" key="1">
    <source>
        <dbReference type="EMBL" id="KYM88414.1"/>
    </source>
</evidence>
<accession>A0A195BR27</accession>
<gene>
    <name evidence="1" type="ORF">ALC53_02897</name>
</gene>